<gene>
    <name evidence="3" type="ORF">DFR38_12047</name>
</gene>
<accession>A0A318JPT0</accession>
<dbReference type="PANTHER" id="PTHR32114:SF2">
    <property type="entry name" value="ABC TRANSPORTER ABCH.3"/>
    <property type="match status" value="1"/>
</dbReference>
<dbReference type="InterPro" id="IPR027417">
    <property type="entry name" value="P-loop_NTPase"/>
</dbReference>
<dbReference type="InterPro" id="IPR038729">
    <property type="entry name" value="Rad50/SbcC_AAA"/>
</dbReference>
<protein>
    <submittedName>
        <fullName evidence="3">AAA domain-containing protein</fullName>
    </submittedName>
</protein>
<dbReference type="OrthoDB" id="9815944at2"/>
<evidence type="ECO:0000313" key="4">
    <source>
        <dbReference type="Proteomes" id="UP000248395"/>
    </source>
</evidence>
<name>A0A318JPT0_9NEIS</name>
<dbReference type="GO" id="GO:0016887">
    <property type="term" value="F:ATP hydrolysis activity"/>
    <property type="evidence" value="ECO:0007669"/>
    <property type="project" value="InterPro"/>
</dbReference>
<comment type="caution">
    <text evidence="3">The sequence shown here is derived from an EMBL/GenBank/DDBJ whole genome shotgun (WGS) entry which is preliminary data.</text>
</comment>
<dbReference type="RefSeq" id="WP_059284879.1">
    <property type="nucleotide sequence ID" value="NZ_LNQU01000010.1"/>
</dbReference>
<dbReference type="Pfam" id="PF13476">
    <property type="entry name" value="AAA_23"/>
    <property type="match status" value="1"/>
</dbReference>
<dbReference type="EMBL" id="QJKC01000020">
    <property type="protein sequence ID" value="PXX42250.1"/>
    <property type="molecule type" value="Genomic_DNA"/>
</dbReference>
<organism evidence="3 4">
    <name type="scientific">Aquitalea magnusonii</name>
    <dbReference type="NCBI Taxonomy" id="332411"/>
    <lineage>
        <taxon>Bacteria</taxon>
        <taxon>Pseudomonadati</taxon>
        <taxon>Pseudomonadota</taxon>
        <taxon>Betaproteobacteria</taxon>
        <taxon>Neisseriales</taxon>
        <taxon>Chromobacteriaceae</taxon>
        <taxon>Aquitalea</taxon>
    </lineage>
</organism>
<feature type="domain" description="Rad50/SbcC-type AAA" evidence="2">
    <location>
        <begin position="5"/>
        <end position="70"/>
    </location>
</feature>
<evidence type="ECO:0000313" key="3">
    <source>
        <dbReference type="EMBL" id="PXX42250.1"/>
    </source>
</evidence>
<dbReference type="PANTHER" id="PTHR32114">
    <property type="entry name" value="ABC TRANSPORTER ABCH.3"/>
    <property type="match status" value="1"/>
</dbReference>
<feature type="coiled-coil region" evidence="1">
    <location>
        <begin position="214"/>
        <end position="241"/>
    </location>
</feature>
<sequence>MKIKSIKIANFEGLRTADMQLHAPITMVSGKNGTGKSSLRDAVVMALSGQPTRVSLKKDYGQLVAEGSKAGSIELHLADGRRSETTLPDGGTTFFGNQIEDPAKARAGLPFVLNPAAFAAATADGRRSALYALTGCAGGTDEAQKRLLERGADQGKIDAVLPLVLVGFPEAEKHAKQRATEAKGAWRAVTGETYGDKKAEGWKSGKPPVDLEAAQLCEQDLASLDAQIAQAQQDMGTLRARHQASAGRAGQIAQLTELAGKVDSISKKLAADEADLVSVRDRVAEISAGPAERKGLVHDLARALNATLCMAIPFGDMTTEQRSHLKFSSETLEQYKAQHGPVDEEGAPASAADIASLPELQRSLAMMERTVANDQRDLKLAQDAAVQLKVLQEQDGGEAVTETQLSAARERINTLMASRKKMASDMDTLRASQRAAAEADKKTKDAGKHHADVQGWTLIADALAPDGIPGEILADSLRPVNDMLHTLSRDAGWARVAISRDMDITADGRAYGLLSESEQWRTDTLLALMIAQLSELRLVVLDRFDVLDLLGRSQLLDLLCDLAEGGALDSAVVCGTMKKAMPSDELIGSFWIENGEVLAVAGAEEERMAA</sequence>
<dbReference type="GO" id="GO:0006302">
    <property type="term" value="P:double-strand break repair"/>
    <property type="evidence" value="ECO:0007669"/>
    <property type="project" value="InterPro"/>
</dbReference>
<dbReference type="SUPFAM" id="SSF52540">
    <property type="entry name" value="P-loop containing nucleoside triphosphate hydrolases"/>
    <property type="match status" value="1"/>
</dbReference>
<keyword evidence="4" id="KW-1185">Reference proteome</keyword>
<reference evidence="3 4" key="1">
    <citation type="submission" date="2018-05" db="EMBL/GenBank/DDBJ databases">
        <title>Genomic Encyclopedia of Type Strains, Phase IV (KMG-IV): sequencing the most valuable type-strain genomes for metagenomic binning, comparative biology and taxonomic classification.</title>
        <authorList>
            <person name="Goeker M."/>
        </authorList>
    </citation>
    <scope>NUCLEOTIDE SEQUENCE [LARGE SCALE GENOMIC DNA]</scope>
    <source>
        <strain evidence="3 4">DSM 25134</strain>
    </source>
</reference>
<dbReference type="Proteomes" id="UP000248395">
    <property type="component" value="Unassembled WGS sequence"/>
</dbReference>
<dbReference type="Gene3D" id="3.40.50.300">
    <property type="entry name" value="P-loop containing nucleotide triphosphate hydrolases"/>
    <property type="match status" value="1"/>
</dbReference>
<evidence type="ECO:0000256" key="1">
    <source>
        <dbReference type="SAM" id="Coils"/>
    </source>
</evidence>
<keyword evidence="1" id="KW-0175">Coiled coil</keyword>
<evidence type="ECO:0000259" key="2">
    <source>
        <dbReference type="Pfam" id="PF13476"/>
    </source>
</evidence>
<proteinExistence type="predicted"/>
<dbReference type="AlphaFoldDB" id="A0A318JPT0"/>